<comment type="caution">
    <text evidence="2">The sequence shown here is derived from an EMBL/GenBank/DDBJ whole genome shotgun (WGS) entry which is preliminary data.</text>
</comment>
<organism evidence="2 3">
    <name type="scientific">Arenimonas donghaensis DSM 18148 = HO3-R19</name>
    <dbReference type="NCBI Taxonomy" id="1121014"/>
    <lineage>
        <taxon>Bacteria</taxon>
        <taxon>Pseudomonadati</taxon>
        <taxon>Pseudomonadota</taxon>
        <taxon>Gammaproteobacteria</taxon>
        <taxon>Lysobacterales</taxon>
        <taxon>Lysobacteraceae</taxon>
        <taxon>Arenimonas</taxon>
    </lineage>
</organism>
<dbReference type="RefSeq" id="WP_051924405.1">
    <property type="nucleotide sequence ID" value="NZ_AVCJ01000009.1"/>
</dbReference>
<accession>A0A087MJF8</accession>
<gene>
    <name evidence="2" type="ORF">N788_11770</name>
</gene>
<evidence type="ECO:0000259" key="1">
    <source>
        <dbReference type="SMART" id="SM00382"/>
    </source>
</evidence>
<protein>
    <recommendedName>
        <fullName evidence="1">AAA+ ATPase domain-containing protein</fullName>
    </recommendedName>
</protein>
<dbReference type="SMART" id="SM00382">
    <property type="entry name" value="AAA"/>
    <property type="match status" value="1"/>
</dbReference>
<reference evidence="2 3" key="2">
    <citation type="journal article" date="2015" name="Stand. Genomic Sci.">
        <title>High quality draft genomic sequence of Arenimonas donghaensis DSM 18148(T).</title>
        <authorList>
            <person name="Chen F."/>
            <person name="Wang H."/>
            <person name="Cao Y."/>
            <person name="Li X."/>
            <person name="Wang G."/>
        </authorList>
    </citation>
    <scope>NUCLEOTIDE SEQUENCE [LARGE SCALE GENOMIC DNA]</scope>
    <source>
        <strain evidence="2 3">HO3-R19</strain>
    </source>
</reference>
<sequence>MSPPSQPAGGHHHADFIAARLAEGLALPGRVPVLGLTGLQGTGKSTLAADIAAMARRRGLPVVVLSIDDFYLGRRERQRLARQVHPLLATRGPPGSHDIGLLLDTLDGLRAGQRVALPRFDKIGDRRLPPSRWPRSPAGARLVVFEGWFHKVPPEDEAALATPVNALERDEDPHGTWRRYCNQALGAYAPAWERIDRLTWLRGPGFEVVPQWRWQQECTLQAANPGRTAMSRAQVERFVLFFERTSRQALRALPAIADQVIGLDADRRPLS</sequence>
<dbReference type="PATRIC" id="fig|1121014.3.peg.1104"/>
<dbReference type="SUPFAM" id="SSF52540">
    <property type="entry name" value="P-loop containing nucleoside triphosphate hydrolases"/>
    <property type="match status" value="1"/>
</dbReference>
<dbReference type="Proteomes" id="UP000029085">
    <property type="component" value="Unassembled WGS sequence"/>
</dbReference>
<evidence type="ECO:0000313" key="2">
    <source>
        <dbReference type="EMBL" id="KFL37011.1"/>
    </source>
</evidence>
<name>A0A087MJF8_9GAMM</name>
<evidence type="ECO:0000313" key="3">
    <source>
        <dbReference type="Proteomes" id="UP000029085"/>
    </source>
</evidence>
<proteinExistence type="predicted"/>
<keyword evidence="3" id="KW-1185">Reference proteome</keyword>
<dbReference type="STRING" id="1121014.N788_11770"/>
<dbReference type="EMBL" id="AVCJ01000009">
    <property type="protein sequence ID" value="KFL37011.1"/>
    <property type="molecule type" value="Genomic_DNA"/>
</dbReference>
<dbReference type="Pfam" id="PF03308">
    <property type="entry name" value="MeaB"/>
    <property type="match status" value="1"/>
</dbReference>
<dbReference type="OrthoDB" id="455474at2"/>
<feature type="domain" description="AAA+ ATPase" evidence="1">
    <location>
        <begin position="30"/>
        <end position="246"/>
    </location>
</feature>
<reference evidence="3" key="1">
    <citation type="submission" date="2013-08" db="EMBL/GenBank/DDBJ databases">
        <title>Genome sequencing of Arenimonas donghaensis.</title>
        <authorList>
            <person name="Chen F."/>
            <person name="Wang G."/>
        </authorList>
    </citation>
    <scope>NUCLEOTIDE SEQUENCE [LARGE SCALE GENOMIC DNA]</scope>
    <source>
        <strain evidence="3">HO3-R19</strain>
    </source>
</reference>
<dbReference type="Gene3D" id="3.40.50.300">
    <property type="entry name" value="P-loop containing nucleotide triphosphate hydrolases"/>
    <property type="match status" value="1"/>
</dbReference>
<dbReference type="InterPro" id="IPR027417">
    <property type="entry name" value="P-loop_NTPase"/>
</dbReference>
<dbReference type="InterPro" id="IPR003593">
    <property type="entry name" value="AAA+_ATPase"/>
</dbReference>
<dbReference type="AlphaFoldDB" id="A0A087MJF8"/>